<dbReference type="Gene3D" id="3.10.450.50">
    <property type="match status" value="1"/>
</dbReference>
<feature type="domain" description="SnoaL-like" evidence="1">
    <location>
        <begin position="15"/>
        <end position="120"/>
    </location>
</feature>
<dbReference type="OrthoDB" id="3214140at2"/>
<dbReference type="RefSeq" id="WP_126638595.1">
    <property type="nucleotide sequence ID" value="NZ_BIFH01000021.1"/>
</dbReference>
<name>A0A401YPN7_9ACTN</name>
<dbReference type="PANTHER" id="PTHR38436:SF1">
    <property type="entry name" value="ESTER CYCLASE"/>
    <property type="match status" value="1"/>
</dbReference>
<dbReference type="InterPro" id="IPR032710">
    <property type="entry name" value="NTF2-like_dom_sf"/>
</dbReference>
<dbReference type="AlphaFoldDB" id="A0A401YPN7"/>
<dbReference type="InterPro" id="IPR009959">
    <property type="entry name" value="Cyclase_SnoaL-like"/>
</dbReference>
<comment type="caution">
    <text evidence="2">The sequence shown here is derived from an EMBL/GenBank/DDBJ whole genome shotgun (WGS) entry which is preliminary data.</text>
</comment>
<evidence type="ECO:0000259" key="1">
    <source>
        <dbReference type="Pfam" id="PF12680"/>
    </source>
</evidence>
<dbReference type="Pfam" id="PF12680">
    <property type="entry name" value="SnoaL_2"/>
    <property type="match status" value="1"/>
</dbReference>
<dbReference type="EMBL" id="BIFH01000021">
    <property type="protein sequence ID" value="GCD96545.1"/>
    <property type="molecule type" value="Genomic_DNA"/>
</dbReference>
<proteinExistence type="predicted"/>
<organism evidence="2 3">
    <name type="scientific">Embleya hyalina</name>
    <dbReference type="NCBI Taxonomy" id="516124"/>
    <lineage>
        <taxon>Bacteria</taxon>
        <taxon>Bacillati</taxon>
        <taxon>Actinomycetota</taxon>
        <taxon>Actinomycetes</taxon>
        <taxon>Kitasatosporales</taxon>
        <taxon>Streptomycetaceae</taxon>
        <taxon>Embleya</taxon>
    </lineage>
</organism>
<protein>
    <recommendedName>
        <fullName evidence="1">SnoaL-like domain-containing protein</fullName>
    </recommendedName>
</protein>
<evidence type="ECO:0000313" key="2">
    <source>
        <dbReference type="EMBL" id="GCD96545.1"/>
    </source>
</evidence>
<accession>A0A401YPN7</accession>
<sequence length="149" mass="16331">MSEAAANRAATRAAVEAYLAALNGGDPDTIADLVSVDFHNEHTSALGRGLRGRAAYRERLPHFLAEFEELRYVVEDLLVDGDRAALAYTMTCRPRGSRVAEPVRIRGVFRFRVVGGLIAHRVDYWDGSEFERQVGGVDAARPGSSVELD</sequence>
<dbReference type="InterPro" id="IPR037401">
    <property type="entry name" value="SnoaL-like"/>
</dbReference>
<keyword evidence="3" id="KW-1185">Reference proteome</keyword>
<evidence type="ECO:0000313" key="3">
    <source>
        <dbReference type="Proteomes" id="UP000286931"/>
    </source>
</evidence>
<dbReference type="PANTHER" id="PTHR38436">
    <property type="entry name" value="POLYKETIDE CYCLASE SNOAL-LIKE DOMAIN"/>
    <property type="match status" value="1"/>
</dbReference>
<dbReference type="SUPFAM" id="SSF54427">
    <property type="entry name" value="NTF2-like"/>
    <property type="match status" value="1"/>
</dbReference>
<reference evidence="2 3" key="1">
    <citation type="submission" date="2018-12" db="EMBL/GenBank/DDBJ databases">
        <title>Draft genome sequence of Embleya hyalina NBRC 13850T.</title>
        <authorList>
            <person name="Komaki H."/>
            <person name="Hosoyama A."/>
            <person name="Kimura A."/>
            <person name="Ichikawa N."/>
            <person name="Tamura T."/>
        </authorList>
    </citation>
    <scope>NUCLEOTIDE SEQUENCE [LARGE SCALE GENOMIC DNA]</scope>
    <source>
        <strain evidence="2 3">NBRC 13850</strain>
    </source>
</reference>
<dbReference type="Proteomes" id="UP000286931">
    <property type="component" value="Unassembled WGS sequence"/>
</dbReference>
<dbReference type="GO" id="GO:0030638">
    <property type="term" value="P:polyketide metabolic process"/>
    <property type="evidence" value="ECO:0007669"/>
    <property type="project" value="InterPro"/>
</dbReference>
<gene>
    <name evidence="2" type="ORF">EHYA_04232</name>
</gene>